<feature type="domain" description="EAL" evidence="7">
    <location>
        <begin position="627"/>
        <end position="881"/>
    </location>
</feature>
<dbReference type="PANTHER" id="PTHR33121">
    <property type="entry name" value="CYCLIC DI-GMP PHOSPHODIESTERASE PDEF"/>
    <property type="match status" value="1"/>
</dbReference>
<dbReference type="InterPro" id="IPR003660">
    <property type="entry name" value="HAMP_dom"/>
</dbReference>
<dbReference type="InterPro" id="IPR000160">
    <property type="entry name" value="GGDEF_dom"/>
</dbReference>
<dbReference type="PROSITE" id="PS50885">
    <property type="entry name" value="HAMP"/>
    <property type="match status" value="1"/>
</dbReference>
<dbReference type="PANTHER" id="PTHR33121:SF70">
    <property type="entry name" value="SIGNALING PROTEIN YKOW"/>
    <property type="match status" value="1"/>
</dbReference>
<dbReference type="PROSITE" id="PS50887">
    <property type="entry name" value="GGDEF"/>
    <property type="match status" value="1"/>
</dbReference>
<dbReference type="InterPro" id="IPR050706">
    <property type="entry name" value="Cyclic-di-GMP_PDE-like"/>
</dbReference>
<gene>
    <name evidence="10" type="ORF">SAMN05421547_11926</name>
</gene>
<feature type="transmembrane region" description="Helical" evidence="6">
    <location>
        <begin position="378"/>
        <end position="396"/>
    </location>
</feature>
<dbReference type="InterPro" id="IPR043128">
    <property type="entry name" value="Rev_trsase/Diguanyl_cyclase"/>
</dbReference>
<feature type="transmembrane region" description="Helical" evidence="6">
    <location>
        <begin position="32"/>
        <end position="51"/>
    </location>
</feature>
<dbReference type="SMART" id="SM00052">
    <property type="entry name" value="EAL"/>
    <property type="match status" value="1"/>
</dbReference>
<dbReference type="Pfam" id="PF00563">
    <property type="entry name" value="EAL"/>
    <property type="match status" value="1"/>
</dbReference>
<evidence type="ECO:0000313" key="10">
    <source>
        <dbReference type="EMBL" id="SDZ34845.1"/>
    </source>
</evidence>
<evidence type="ECO:0000259" key="7">
    <source>
        <dbReference type="PROSITE" id="PS50883"/>
    </source>
</evidence>
<dbReference type="CDD" id="cd01949">
    <property type="entry name" value="GGDEF"/>
    <property type="match status" value="1"/>
</dbReference>
<reference evidence="10 11" key="1">
    <citation type="submission" date="2016-10" db="EMBL/GenBank/DDBJ databases">
        <authorList>
            <person name="de Groot N.N."/>
        </authorList>
    </citation>
    <scope>NUCLEOTIDE SEQUENCE [LARGE SCALE GENOMIC DNA]</scope>
    <source>
        <strain evidence="10 11">LMG 24775</strain>
    </source>
</reference>
<dbReference type="Pfam" id="PF00990">
    <property type="entry name" value="GGDEF"/>
    <property type="match status" value="1"/>
</dbReference>
<dbReference type="InterPro" id="IPR033479">
    <property type="entry name" value="dCache_1"/>
</dbReference>
<dbReference type="GO" id="GO:0007165">
    <property type="term" value="P:signal transduction"/>
    <property type="evidence" value="ECO:0007669"/>
    <property type="project" value="InterPro"/>
</dbReference>
<dbReference type="GO" id="GO:0005886">
    <property type="term" value="C:plasma membrane"/>
    <property type="evidence" value="ECO:0007669"/>
    <property type="project" value="UniProtKB-SubCell"/>
</dbReference>
<dbReference type="SUPFAM" id="SSF141868">
    <property type="entry name" value="EAL domain-like"/>
    <property type="match status" value="1"/>
</dbReference>
<protein>
    <submittedName>
        <fullName evidence="10">Diguanylate cyclase /diguanylate cyclase/phosphodiesterase</fullName>
    </submittedName>
</protein>
<dbReference type="AlphaFoldDB" id="A0A1H3SBA5"/>
<evidence type="ECO:0000259" key="9">
    <source>
        <dbReference type="PROSITE" id="PS50887"/>
    </source>
</evidence>
<name>A0A1H3SBA5_9BURK</name>
<sequence>MAAVAGRPGPWLPGARYGNLCMPAFRLSLRTAVTAPFIAVFVVTAGLLAAWQQRQVDQLINRESLRLLDSLSTTTRHQLADYLETPLRVQQALAETVARQALYTPGDLRPIYGYLTRSFTELYAQHHQISLLSFGGVQGEYTGVRLEPDGHYRLILQDRSTQGTLQIFEGLQPGPPMSSLAGYDPRVRPWYQPAIREDGPHWSPIYTVTGDRGDATISAATAVRVSGQLAGVLAADVRLSSMNRFLRDEPLRGNGHIAVVDAQGYMVAHSSELSVLKRREGPYDPPVRLRLSESPDLALRSLAARLPEHLPGHAREGSTPARTGPDRVINLSFTEQGQIYHGQVTPFHDVRGIDWRILVLQPESDLVSSMREDSRQTLFLAVGLALLGLALGLWCLRRALRPLAVAADAANRLAQGDWSAVKALPDTSVVETSSLVSAFHNMAQRLQESFEHMRTLLQYDSLTQLLTRAGLIEQADAAANAGAPVPAALCLLELQNFRSVRDDVGHGTGEQLLRAVAERLLNHHLQFPALLARTASNEFAVLWLHECTPLQVQDKCRHLLEIFDQPFSVGKDDIVLRACAGAVSGELLPGALPEWLRNASIALGEAQRGSHPFLLFEPSLAQKMLGRTQLAMELRQALERNELRVFYQPVVDLATGRMVGAEALVRWESPTRGRVPPGVFIPVAEESDLILSVGEWVLRTAAHDIALHLAHLPADFELHVNMSARELIQSDFACTLEQALATSGLPARVLTLELTESMLLDDSDATLQRIAAIRALGVKIAIDDFGTGYSSLAYLSRLRFDCIKIDQSFVGQLPASESDKAIVTAVLRIAQGFGVKVVAEGVEEQAQAQLLHELGCEHAQGYLFERPVPLAQMLDYRAPWRE</sequence>
<accession>A0A1H3SBA5</accession>
<evidence type="ECO:0000256" key="4">
    <source>
        <dbReference type="ARBA" id="ARBA00022989"/>
    </source>
</evidence>
<dbReference type="CDD" id="cd06225">
    <property type="entry name" value="HAMP"/>
    <property type="match status" value="1"/>
</dbReference>
<evidence type="ECO:0000256" key="1">
    <source>
        <dbReference type="ARBA" id="ARBA00004651"/>
    </source>
</evidence>
<dbReference type="Proteomes" id="UP000183417">
    <property type="component" value="Unassembled WGS sequence"/>
</dbReference>
<feature type="domain" description="GGDEF" evidence="9">
    <location>
        <begin position="485"/>
        <end position="618"/>
    </location>
</feature>
<evidence type="ECO:0000259" key="8">
    <source>
        <dbReference type="PROSITE" id="PS50885"/>
    </source>
</evidence>
<dbReference type="Pfam" id="PF02743">
    <property type="entry name" value="dCache_1"/>
    <property type="match status" value="1"/>
</dbReference>
<dbReference type="InterPro" id="IPR029787">
    <property type="entry name" value="Nucleotide_cyclase"/>
</dbReference>
<dbReference type="CDD" id="cd01948">
    <property type="entry name" value="EAL"/>
    <property type="match status" value="1"/>
</dbReference>
<evidence type="ECO:0000256" key="3">
    <source>
        <dbReference type="ARBA" id="ARBA00022692"/>
    </source>
</evidence>
<dbReference type="EMBL" id="FNPE01000019">
    <property type="protein sequence ID" value="SDZ34845.1"/>
    <property type="molecule type" value="Genomic_DNA"/>
</dbReference>
<feature type="domain" description="HAMP" evidence="8">
    <location>
        <begin position="397"/>
        <end position="451"/>
    </location>
</feature>
<dbReference type="SMART" id="SM00267">
    <property type="entry name" value="GGDEF"/>
    <property type="match status" value="1"/>
</dbReference>
<dbReference type="FunFam" id="3.20.20.450:FF:000001">
    <property type="entry name" value="Cyclic di-GMP phosphodiesterase yahA"/>
    <property type="match status" value="1"/>
</dbReference>
<evidence type="ECO:0000313" key="11">
    <source>
        <dbReference type="Proteomes" id="UP000183417"/>
    </source>
</evidence>
<dbReference type="Pfam" id="PF00672">
    <property type="entry name" value="HAMP"/>
    <property type="match status" value="1"/>
</dbReference>
<dbReference type="Gene3D" id="3.30.450.20">
    <property type="entry name" value="PAS domain"/>
    <property type="match status" value="2"/>
</dbReference>
<keyword evidence="4 6" id="KW-1133">Transmembrane helix</keyword>
<keyword evidence="2" id="KW-1003">Cell membrane</keyword>
<organism evidence="10 11">
    <name type="scientific">Delftia lacustris</name>
    <dbReference type="NCBI Taxonomy" id="558537"/>
    <lineage>
        <taxon>Bacteria</taxon>
        <taxon>Pseudomonadati</taxon>
        <taxon>Pseudomonadota</taxon>
        <taxon>Betaproteobacteria</taxon>
        <taxon>Burkholderiales</taxon>
        <taxon>Comamonadaceae</taxon>
        <taxon>Delftia</taxon>
    </lineage>
</organism>
<dbReference type="SMART" id="SM00304">
    <property type="entry name" value="HAMP"/>
    <property type="match status" value="1"/>
</dbReference>
<evidence type="ECO:0000256" key="6">
    <source>
        <dbReference type="SAM" id="Phobius"/>
    </source>
</evidence>
<proteinExistence type="predicted"/>
<dbReference type="PROSITE" id="PS50883">
    <property type="entry name" value="EAL"/>
    <property type="match status" value="1"/>
</dbReference>
<dbReference type="CDD" id="cd12913">
    <property type="entry name" value="PDC1_MCP_like"/>
    <property type="match status" value="1"/>
</dbReference>
<dbReference type="InterPro" id="IPR001633">
    <property type="entry name" value="EAL_dom"/>
</dbReference>
<evidence type="ECO:0000256" key="5">
    <source>
        <dbReference type="ARBA" id="ARBA00023136"/>
    </source>
</evidence>
<dbReference type="SUPFAM" id="SSF55073">
    <property type="entry name" value="Nucleotide cyclase"/>
    <property type="match status" value="1"/>
</dbReference>
<dbReference type="RefSeq" id="WP_074923195.1">
    <property type="nucleotide sequence ID" value="NZ_CP141274.1"/>
</dbReference>
<keyword evidence="3 6" id="KW-0812">Transmembrane</keyword>
<evidence type="ECO:0000256" key="2">
    <source>
        <dbReference type="ARBA" id="ARBA00022475"/>
    </source>
</evidence>
<dbReference type="Gene3D" id="3.30.70.270">
    <property type="match status" value="1"/>
</dbReference>
<dbReference type="InterPro" id="IPR035919">
    <property type="entry name" value="EAL_sf"/>
</dbReference>
<dbReference type="GeneID" id="94692250"/>
<comment type="subcellular location">
    <subcellularLocation>
        <location evidence="1">Cell membrane</location>
        <topology evidence="1">Multi-pass membrane protein</topology>
    </subcellularLocation>
</comment>
<dbReference type="Gene3D" id="6.10.340.10">
    <property type="match status" value="1"/>
</dbReference>
<dbReference type="Gene3D" id="3.20.20.450">
    <property type="entry name" value="EAL domain"/>
    <property type="match status" value="1"/>
</dbReference>
<dbReference type="GO" id="GO:0071111">
    <property type="term" value="F:cyclic-guanylate-specific phosphodiesterase activity"/>
    <property type="evidence" value="ECO:0007669"/>
    <property type="project" value="InterPro"/>
</dbReference>
<keyword evidence="5 6" id="KW-0472">Membrane</keyword>